<dbReference type="KEGG" id="haq:DU484_19160"/>
<dbReference type="InterPro" id="IPR011032">
    <property type="entry name" value="GroES-like_sf"/>
</dbReference>
<feature type="domain" description="Enoyl reductase (ER)" evidence="1">
    <location>
        <begin position="11"/>
        <end position="313"/>
    </location>
</feature>
<dbReference type="InterPro" id="IPR013154">
    <property type="entry name" value="ADH-like_N"/>
</dbReference>
<reference evidence="2 3" key="1">
    <citation type="submission" date="2018-07" db="EMBL/GenBank/DDBJ databases">
        <title>Genome sequences of Haloplanus sp. CBA1112.</title>
        <authorList>
            <person name="Kim Y.B."/>
            <person name="Roh S.W."/>
        </authorList>
    </citation>
    <scope>NUCLEOTIDE SEQUENCE [LARGE SCALE GENOMIC DNA]</scope>
    <source>
        <strain evidence="2 3">CBA1112</strain>
        <plasmid evidence="3">pcba1112-02</plasmid>
    </source>
</reference>
<dbReference type="Pfam" id="PF08240">
    <property type="entry name" value="ADH_N"/>
    <property type="match status" value="1"/>
</dbReference>
<protein>
    <submittedName>
        <fullName evidence="2">NADP-dependent oxidoreductase</fullName>
    </submittedName>
</protein>
<evidence type="ECO:0000313" key="2">
    <source>
        <dbReference type="EMBL" id="AXG12019.1"/>
    </source>
</evidence>
<gene>
    <name evidence="2" type="ORF">DU484_19160</name>
</gene>
<proteinExistence type="predicted"/>
<dbReference type="GO" id="GO:0030554">
    <property type="term" value="F:adenyl nucleotide binding"/>
    <property type="evidence" value="ECO:0007669"/>
    <property type="project" value="UniProtKB-ARBA"/>
</dbReference>
<sequence length="318" mass="34240">MKTIQLTETDGTDALTYESVPRPKPDNDELLVRVHAAGVNPLDWLICRGILPELRDEPLPWIPGWELSGVVESVGADVTEFEPEDAVCGMVRLPGAGGTFAEFTTMTVDEVTAKPPSLSHTEAAGLPMAGQTAFHALYQASELDTGQRVLVHAAAGGVGHMAVQFATNTGAHVIGTASGRNEQFLRRLGIDEFVNYREGRFEDVIDDVDIVLDSIGGEVLERSVEVAQSGGVIVTLPDQPAADTIERFQAEHDVKVWFFDVLTESDPATLQSVTDRVERGVLKPTISGSYPLSKAQEALDKSAEGHVRGKLVLDLTAE</sequence>
<organism evidence="2 3">
    <name type="scientific">Haloplanus rubicundus</name>
    <dbReference type="NCBI Taxonomy" id="1547898"/>
    <lineage>
        <taxon>Archaea</taxon>
        <taxon>Methanobacteriati</taxon>
        <taxon>Methanobacteriota</taxon>
        <taxon>Stenosarchaea group</taxon>
        <taxon>Halobacteria</taxon>
        <taxon>Halobacteriales</taxon>
        <taxon>Haloferacaceae</taxon>
        <taxon>Haloplanus</taxon>
    </lineage>
</organism>
<accession>A0A345EIJ7</accession>
<evidence type="ECO:0000259" key="1">
    <source>
        <dbReference type="SMART" id="SM00829"/>
    </source>
</evidence>
<dbReference type="PANTHER" id="PTHR44013">
    <property type="entry name" value="ZINC-TYPE ALCOHOL DEHYDROGENASE-LIKE PROTEIN C16A3.02C"/>
    <property type="match status" value="1"/>
</dbReference>
<dbReference type="GO" id="GO:0044281">
    <property type="term" value="P:small molecule metabolic process"/>
    <property type="evidence" value="ECO:0007669"/>
    <property type="project" value="UniProtKB-ARBA"/>
</dbReference>
<name>A0A345EIJ7_9EURY</name>
<dbReference type="PANTHER" id="PTHR44013:SF1">
    <property type="entry name" value="ZINC-TYPE ALCOHOL DEHYDROGENASE-LIKE PROTEIN C16A3.02C"/>
    <property type="match status" value="1"/>
</dbReference>
<dbReference type="AlphaFoldDB" id="A0A345EIJ7"/>
<dbReference type="Gene3D" id="3.90.180.10">
    <property type="entry name" value="Medium-chain alcohol dehydrogenases, catalytic domain"/>
    <property type="match status" value="1"/>
</dbReference>
<dbReference type="RefSeq" id="WP_114606923.1">
    <property type="nucleotide sequence ID" value="NZ_CP031149.1"/>
</dbReference>
<dbReference type="GeneID" id="37289144"/>
<dbReference type="EMBL" id="CP031149">
    <property type="protein sequence ID" value="AXG12019.1"/>
    <property type="molecule type" value="Genomic_DNA"/>
</dbReference>
<geneLocation type="plasmid" evidence="3">
    <name>pcba1112-02</name>
</geneLocation>
<dbReference type="SUPFAM" id="SSF50129">
    <property type="entry name" value="GroES-like"/>
    <property type="match status" value="1"/>
</dbReference>
<dbReference type="InterPro" id="IPR052733">
    <property type="entry name" value="Chloroplast_QOR"/>
</dbReference>
<dbReference type="InterPro" id="IPR036291">
    <property type="entry name" value="NAD(P)-bd_dom_sf"/>
</dbReference>
<dbReference type="SUPFAM" id="SSF51735">
    <property type="entry name" value="NAD(P)-binding Rossmann-fold domains"/>
    <property type="match status" value="1"/>
</dbReference>
<dbReference type="GO" id="GO:0016616">
    <property type="term" value="F:oxidoreductase activity, acting on the CH-OH group of donors, NAD or NADP as acceptor"/>
    <property type="evidence" value="ECO:0007669"/>
    <property type="project" value="UniProtKB-ARBA"/>
</dbReference>
<dbReference type="Pfam" id="PF13602">
    <property type="entry name" value="ADH_zinc_N_2"/>
    <property type="match status" value="1"/>
</dbReference>
<dbReference type="GO" id="GO:0043168">
    <property type="term" value="F:anion binding"/>
    <property type="evidence" value="ECO:0007669"/>
    <property type="project" value="UniProtKB-ARBA"/>
</dbReference>
<dbReference type="CDD" id="cd05289">
    <property type="entry name" value="MDR_like_2"/>
    <property type="match status" value="1"/>
</dbReference>
<dbReference type="InterPro" id="IPR020843">
    <property type="entry name" value="ER"/>
</dbReference>
<dbReference type="SMART" id="SM00829">
    <property type="entry name" value="PKS_ER"/>
    <property type="match status" value="1"/>
</dbReference>
<dbReference type="Gene3D" id="3.40.50.720">
    <property type="entry name" value="NAD(P)-binding Rossmann-like Domain"/>
    <property type="match status" value="1"/>
</dbReference>
<evidence type="ECO:0000313" key="3">
    <source>
        <dbReference type="Proteomes" id="UP000252985"/>
    </source>
</evidence>
<dbReference type="Proteomes" id="UP000252985">
    <property type="component" value="Plasmid pCBA1112-02"/>
</dbReference>
<keyword evidence="2" id="KW-0614">Plasmid</keyword>